<dbReference type="InterPro" id="IPR026255">
    <property type="entry name" value="NADP_transhyd_a"/>
</dbReference>
<feature type="domain" description="Alanine dehydrogenase/pyridine nucleotide transhydrogenase NAD(H)-binding" evidence="11">
    <location>
        <begin position="148"/>
        <end position="314"/>
    </location>
</feature>
<proteinExistence type="inferred from homology"/>
<comment type="catalytic activity">
    <reaction evidence="7 9">
        <text>NAD(+) + NADPH + H(+)(in) = NADH + NADP(+) + H(+)(out)</text>
        <dbReference type="Rhea" id="RHEA:47992"/>
        <dbReference type="ChEBI" id="CHEBI:15378"/>
        <dbReference type="ChEBI" id="CHEBI:57540"/>
        <dbReference type="ChEBI" id="CHEBI:57783"/>
        <dbReference type="ChEBI" id="CHEBI:57945"/>
        <dbReference type="ChEBI" id="CHEBI:58349"/>
        <dbReference type="EC" id="7.1.1.1"/>
    </reaction>
</comment>
<evidence type="ECO:0000256" key="5">
    <source>
        <dbReference type="ARBA" id="ARBA00022967"/>
    </source>
</evidence>
<evidence type="ECO:0000256" key="1">
    <source>
        <dbReference type="ARBA" id="ARBA00003943"/>
    </source>
</evidence>
<dbReference type="EMBL" id="FNBW01000008">
    <property type="protein sequence ID" value="SDF95342.1"/>
    <property type="molecule type" value="Genomic_DNA"/>
</dbReference>
<dbReference type="InterPro" id="IPR036291">
    <property type="entry name" value="NAD(P)-bd_dom_sf"/>
</dbReference>
<evidence type="ECO:0000313" key="14">
    <source>
        <dbReference type="Proteomes" id="UP000198615"/>
    </source>
</evidence>
<sequence>MKIGIIKERREGEKRVAASADTVKKYIQLGADVAIESGAGLSAAVTDDAYSAAGAKIVKTAKEAIGDADVVLKVRKPTQDEIPLLKKGALLISLMEPHKDKAIVDGIANQGVRAFALELVPRITRAQSMDVLSSQSNLAGYKAVLDAAAVFGRAFPMMMTAAGTVPPARVLVMGAGVAGLQAIATARRLGAIVSATDVRPAAKEQVESLGGTFVAVEDDEFKQAETAGGYAKEMSDEYKKKQAALIAETIAKQDIVITTALIPGRPAPVLVTEEMVKTMKPGSVIVDLAVEQGGNCPLSKPGEVVEAHGVTLVGHLNVASRVAVDASALYAKNLLNFLTPLIDKESKSIKINEEDEIIKASTITNDGEITNDNIKALKDEPAAPKSAAKPAAKKAPAKKPAAKKDEPKAAAAKTADAKTAETKTAETKTAETKPDTAPKPDGSNGDAKA</sequence>
<dbReference type="SMART" id="SM01003">
    <property type="entry name" value="AlaDh_PNT_N"/>
    <property type="match status" value="1"/>
</dbReference>
<feature type="compositionally biased region" description="Basic and acidic residues" evidence="10">
    <location>
        <begin position="415"/>
        <end position="438"/>
    </location>
</feature>
<dbReference type="SUPFAM" id="SSF52283">
    <property type="entry name" value="Formate/glycerate dehydrogenase catalytic domain-like"/>
    <property type="match status" value="1"/>
</dbReference>
<evidence type="ECO:0000256" key="4">
    <source>
        <dbReference type="ARBA" id="ARBA00022857"/>
    </source>
</evidence>
<comment type="function">
    <text evidence="1 9">The transhydrogenation between NADH and NADP is coupled to respiration and ATP hydrolysis and functions as a proton pump across the membrane.</text>
</comment>
<keyword evidence="6 9" id="KW-0520">NAD</keyword>
<evidence type="ECO:0000256" key="9">
    <source>
        <dbReference type="PIRNR" id="PIRNR000203"/>
    </source>
</evidence>
<dbReference type="AlphaFoldDB" id="A0A8G2BJE1"/>
<dbReference type="GO" id="GO:0008750">
    <property type="term" value="F:proton-translocating NAD(P)+ transhydrogenase activity"/>
    <property type="evidence" value="ECO:0007669"/>
    <property type="project" value="UniProtKB-EC"/>
</dbReference>
<keyword evidence="14" id="KW-1185">Reference proteome</keyword>
<comment type="subunit">
    <text evidence="8">Heterotrimer of two alpha chains and a beta (PntB) chain; in Rhodospirillum, the alpha chain is made of two subunits (PntAA and PntAB) and forms a dimer.</text>
</comment>
<evidence type="ECO:0000259" key="12">
    <source>
        <dbReference type="SMART" id="SM01003"/>
    </source>
</evidence>
<keyword evidence="5 9" id="KW-1278">Translocase</keyword>
<dbReference type="Pfam" id="PF01262">
    <property type="entry name" value="AlaDh_PNT_C"/>
    <property type="match status" value="1"/>
</dbReference>
<dbReference type="Proteomes" id="UP000198615">
    <property type="component" value="Unassembled WGS sequence"/>
</dbReference>
<dbReference type="PROSITE" id="PS00837">
    <property type="entry name" value="ALADH_PNT_2"/>
    <property type="match status" value="1"/>
</dbReference>
<accession>A0A8G2BJE1</accession>
<dbReference type="Pfam" id="PF05222">
    <property type="entry name" value="AlaDh_PNT_N"/>
    <property type="match status" value="1"/>
</dbReference>
<dbReference type="InterPro" id="IPR007886">
    <property type="entry name" value="AlaDH/PNT_N"/>
</dbReference>
<feature type="compositionally biased region" description="Basic residues" evidence="10">
    <location>
        <begin position="391"/>
        <end position="401"/>
    </location>
</feature>
<feature type="domain" description="Alanine dehydrogenase/pyridine nucleotide transhydrogenase N-terminal" evidence="12">
    <location>
        <begin position="4"/>
        <end position="139"/>
    </location>
</feature>
<dbReference type="Gene3D" id="3.40.50.720">
    <property type="entry name" value="NAD(P)-binding Rossmann-like Domain"/>
    <property type="match status" value="2"/>
</dbReference>
<evidence type="ECO:0000256" key="7">
    <source>
        <dbReference type="ARBA" id="ARBA00048202"/>
    </source>
</evidence>
<dbReference type="InterPro" id="IPR008143">
    <property type="entry name" value="Ala_DH/PNT_CS2"/>
</dbReference>
<evidence type="ECO:0000256" key="8">
    <source>
        <dbReference type="ARBA" id="ARBA00063359"/>
    </source>
</evidence>
<evidence type="ECO:0000256" key="2">
    <source>
        <dbReference type="ARBA" id="ARBA00005689"/>
    </source>
</evidence>
<dbReference type="GO" id="GO:0050661">
    <property type="term" value="F:NADP binding"/>
    <property type="evidence" value="ECO:0007669"/>
    <property type="project" value="TreeGrafter"/>
</dbReference>
<dbReference type="CDD" id="cd05304">
    <property type="entry name" value="Rubrum_tdh"/>
    <property type="match status" value="1"/>
</dbReference>
<dbReference type="PIRSF" id="PIRSF000203">
    <property type="entry name" value="NADP_transhydrogenase_alpha"/>
    <property type="match status" value="1"/>
</dbReference>
<dbReference type="PANTHER" id="PTHR10160:SF19">
    <property type="entry name" value="PROTON-TRANSLOCATING NAD(P)(+) TRANSHYDROGENASE"/>
    <property type="match status" value="1"/>
</dbReference>
<dbReference type="NCBIfam" id="NF006942">
    <property type="entry name" value="PRK09424.1"/>
    <property type="match status" value="1"/>
</dbReference>
<dbReference type="InterPro" id="IPR007698">
    <property type="entry name" value="AlaDH/PNT_NAD(H)-bd"/>
</dbReference>
<gene>
    <name evidence="13" type="ORF">SAMN05660686_02882</name>
</gene>
<evidence type="ECO:0000259" key="11">
    <source>
        <dbReference type="SMART" id="SM01002"/>
    </source>
</evidence>
<comment type="similarity">
    <text evidence="2 9">Belongs to the AlaDH/PNT family.</text>
</comment>
<evidence type="ECO:0000256" key="6">
    <source>
        <dbReference type="ARBA" id="ARBA00023027"/>
    </source>
</evidence>
<dbReference type="GO" id="GO:0006740">
    <property type="term" value="P:NADPH regeneration"/>
    <property type="evidence" value="ECO:0007669"/>
    <property type="project" value="TreeGrafter"/>
</dbReference>
<dbReference type="SMART" id="SM01002">
    <property type="entry name" value="AlaDh_PNT_C"/>
    <property type="match status" value="1"/>
</dbReference>
<name>A0A8G2BJE1_9PROT</name>
<dbReference type="GO" id="GO:0016491">
    <property type="term" value="F:oxidoreductase activity"/>
    <property type="evidence" value="ECO:0007669"/>
    <property type="project" value="InterPro"/>
</dbReference>
<feature type="region of interest" description="Disordered" evidence="10">
    <location>
        <begin position="379"/>
        <end position="449"/>
    </location>
</feature>
<dbReference type="OrthoDB" id="9804592at2"/>
<dbReference type="GO" id="GO:0005886">
    <property type="term" value="C:plasma membrane"/>
    <property type="evidence" value="ECO:0007669"/>
    <property type="project" value="TreeGrafter"/>
</dbReference>
<evidence type="ECO:0000313" key="13">
    <source>
        <dbReference type="EMBL" id="SDF95342.1"/>
    </source>
</evidence>
<evidence type="ECO:0000256" key="3">
    <source>
        <dbReference type="ARBA" id="ARBA00022741"/>
    </source>
</evidence>
<dbReference type="SUPFAM" id="SSF51735">
    <property type="entry name" value="NAD(P)-binding Rossmann-fold domains"/>
    <property type="match status" value="1"/>
</dbReference>
<comment type="caution">
    <text evidence="13">The sequence shown here is derived from an EMBL/GenBank/DDBJ whole genome shotgun (WGS) entry which is preliminary data.</text>
</comment>
<keyword evidence="4 9" id="KW-0521">NADP</keyword>
<organism evidence="13 14">
    <name type="scientific">Thalassobaculum litoreum DSM 18839</name>
    <dbReference type="NCBI Taxonomy" id="1123362"/>
    <lineage>
        <taxon>Bacteria</taxon>
        <taxon>Pseudomonadati</taxon>
        <taxon>Pseudomonadota</taxon>
        <taxon>Alphaproteobacteria</taxon>
        <taxon>Rhodospirillales</taxon>
        <taxon>Thalassobaculaceae</taxon>
        <taxon>Thalassobaculum</taxon>
    </lineage>
</organism>
<dbReference type="PANTHER" id="PTHR10160">
    <property type="entry name" value="NAD(P) TRANSHYDROGENASE"/>
    <property type="match status" value="1"/>
</dbReference>
<evidence type="ECO:0000256" key="10">
    <source>
        <dbReference type="SAM" id="MobiDB-lite"/>
    </source>
</evidence>
<dbReference type="EC" id="7.1.1.1" evidence="9"/>
<protein>
    <recommendedName>
        <fullName evidence="9">NAD(P) transhydrogenase subunit alpha</fullName>
        <ecNumber evidence="9">7.1.1.1</ecNumber>
    </recommendedName>
</protein>
<keyword evidence="3 9" id="KW-0547">Nucleotide-binding</keyword>
<reference evidence="13 14" key="1">
    <citation type="submission" date="2016-10" db="EMBL/GenBank/DDBJ databases">
        <authorList>
            <person name="Varghese N."/>
            <person name="Submissions S."/>
        </authorList>
    </citation>
    <scope>NUCLEOTIDE SEQUENCE [LARGE SCALE GENOMIC DNA]</scope>
    <source>
        <strain evidence="13 14">DSM 18839</strain>
    </source>
</reference>
<dbReference type="FunFam" id="3.40.50.720:FF:000188">
    <property type="entry name" value="NAD(P) transhydrogenase alpha subunit 1"/>
    <property type="match status" value="1"/>
</dbReference>